<reference evidence="2" key="1">
    <citation type="submission" date="2022-03" db="EMBL/GenBank/DDBJ databases">
        <title>Draft genome sequence of Aduncisulcus paluster, a free-living microaerophilic Fornicata.</title>
        <authorList>
            <person name="Yuyama I."/>
            <person name="Kume K."/>
            <person name="Tamura T."/>
            <person name="Inagaki Y."/>
            <person name="Hashimoto T."/>
        </authorList>
    </citation>
    <scope>NUCLEOTIDE SEQUENCE</scope>
    <source>
        <strain evidence="2">NY0171</strain>
    </source>
</reference>
<keyword evidence="3" id="KW-1185">Reference proteome</keyword>
<evidence type="ECO:0000256" key="1">
    <source>
        <dbReference type="SAM" id="Coils"/>
    </source>
</evidence>
<accession>A0ABQ5K655</accession>
<proteinExistence type="predicted"/>
<comment type="caution">
    <text evidence="2">The sequence shown here is derived from an EMBL/GenBank/DDBJ whole genome shotgun (WGS) entry which is preliminary data.</text>
</comment>
<organism evidence="2 3">
    <name type="scientific">Aduncisulcus paluster</name>
    <dbReference type="NCBI Taxonomy" id="2918883"/>
    <lineage>
        <taxon>Eukaryota</taxon>
        <taxon>Metamonada</taxon>
        <taxon>Carpediemonas-like organisms</taxon>
        <taxon>Aduncisulcus</taxon>
    </lineage>
</organism>
<gene>
    <name evidence="2" type="ORF">ADUPG1_000389</name>
</gene>
<dbReference type="Pfam" id="PF14645">
    <property type="entry name" value="Chibby"/>
    <property type="match status" value="1"/>
</dbReference>
<dbReference type="Proteomes" id="UP001057375">
    <property type="component" value="Unassembled WGS sequence"/>
</dbReference>
<evidence type="ECO:0000313" key="3">
    <source>
        <dbReference type="Proteomes" id="UP001057375"/>
    </source>
</evidence>
<sequence length="82" mass="9638">MSGYDQPIVMTLGKTTLMYVGGEWQRKDKDSVEIYKERTEKAEQENRRLKQELIRLQFQIEVLLDIAATSRLSFEDLKKATK</sequence>
<protein>
    <submittedName>
        <fullName evidence="2">Chibby family like protein</fullName>
    </submittedName>
</protein>
<keyword evidence="1" id="KW-0175">Coiled coil</keyword>
<name>A0ABQ5K655_9EUKA</name>
<feature type="coiled-coil region" evidence="1">
    <location>
        <begin position="32"/>
        <end position="59"/>
    </location>
</feature>
<evidence type="ECO:0000313" key="2">
    <source>
        <dbReference type="EMBL" id="GKT28056.1"/>
    </source>
</evidence>
<dbReference type="InterPro" id="IPR028118">
    <property type="entry name" value="Chibby_fam"/>
</dbReference>
<dbReference type="EMBL" id="BQXS01000136">
    <property type="protein sequence ID" value="GKT28056.1"/>
    <property type="molecule type" value="Genomic_DNA"/>
</dbReference>